<sequence>MEEAPRTSVRRLSQQVELSPVTCRNIFKKDIHLYPHRLQAVQQLRETDYSVHVEYCRCFPNTLNENLLNLSFFTDKAWFYLNAYVNSQNMWWWSSEKPNFFEEVPLHPQKLRMWVAISRRRIIGPIFFNGASSTKHFFLKKLMIFVQEL</sequence>
<dbReference type="PANTHER" id="PTHR47326:SF1">
    <property type="entry name" value="HTH PSQ-TYPE DOMAIN-CONTAINING PROTEIN"/>
    <property type="match status" value="1"/>
</dbReference>
<accession>A0A482WD04</accession>
<dbReference type="PANTHER" id="PTHR47326">
    <property type="entry name" value="TRANSPOSABLE ELEMENT TC3 TRANSPOSASE-LIKE PROTEIN"/>
    <property type="match status" value="1"/>
</dbReference>
<protein>
    <recommendedName>
        <fullName evidence="3">HTH 24 domain containing protein</fullName>
    </recommendedName>
</protein>
<evidence type="ECO:0000313" key="2">
    <source>
        <dbReference type="Proteomes" id="UP000292052"/>
    </source>
</evidence>
<dbReference type="OrthoDB" id="8195099at2759"/>
<name>A0A482WD04_ASBVE</name>
<organism evidence="1 2">
    <name type="scientific">Asbolus verrucosus</name>
    <name type="common">Desert ironclad beetle</name>
    <dbReference type="NCBI Taxonomy" id="1661398"/>
    <lineage>
        <taxon>Eukaryota</taxon>
        <taxon>Metazoa</taxon>
        <taxon>Ecdysozoa</taxon>
        <taxon>Arthropoda</taxon>
        <taxon>Hexapoda</taxon>
        <taxon>Insecta</taxon>
        <taxon>Pterygota</taxon>
        <taxon>Neoptera</taxon>
        <taxon>Endopterygota</taxon>
        <taxon>Coleoptera</taxon>
        <taxon>Polyphaga</taxon>
        <taxon>Cucujiformia</taxon>
        <taxon>Tenebrionidae</taxon>
        <taxon>Pimeliinae</taxon>
        <taxon>Asbolus</taxon>
    </lineage>
</organism>
<evidence type="ECO:0000313" key="1">
    <source>
        <dbReference type="EMBL" id="RZC42313.1"/>
    </source>
</evidence>
<gene>
    <name evidence="1" type="ORF">BDFB_014704</name>
</gene>
<dbReference type="Proteomes" id="UP000292052">
    <property type="component" value="Unassembled WGS sequence"/>
</dbReference>
<keyword evidence="2" id="KW-1185">Reference proteome</keyword>
<dbReference type="GO" id="GO:0003676">
    <property type="term" value="F:nucleic acid binding"/>
    <property type="evidence" value="ECO:0007669"/>
    <property type="project" value="InterPro"/>
</dbReference>
<dbReference type="AlphaFoldDB" id="A0A482WD04"/>
<comment type="caution">
    <text evidence="1">The sequence shown here is derived from an EMBL/GenBank/DDBJ whole genome shotgun (WGS) entry which is preliminary data.</text>
</comment>
<proteinExistence type="predicted"/>
<dbReference type="Gene3D" id="3.30.420.10">
    <property type="entry name" value="Ribonuclease H-like superfamily/Ribonuclease H"/>
    <property type="match status" value="1"/>
</dbReference>
<dbReference type="EMBL" id="QDEB01009195">
    <property type="protein sequence ID" value="RZC42313.1"/>
    <property type="molecule type" value="Genomic_DNA"/>
</dbReference>
<evidence type="ECO:0008006" key="3">
    <source>
        <dbReference type="Google" id="ProtNLM"/>
    </source>
</evidence>
<reference evidence="1 2" key="1">
    <citation type="submission" date="2017-03" db="EMBL/GenBank/DDBJ databases">
        <title>Genome of the blue death feigning beetle - Asbolus verrucosus.</title>
        <authorList>
            <person name="Rider S.D."/>
        </authorList>
    </citation>
    <scope>NUCLEOTIDE SEQUENCE [LARGE SCALE GENOMIC DNA]</scope>
    <source>
        <strain evidence="1">Butters</strain>
        <tissue evidence="1">Head and leg muscle</tissue>
    </source>
</reference>
<dbReference type="STRING" id="1661398.A0A482WD04"/>
<dbReference type="InterPro" id="IPR036397">
    <property type="entry name" value="RNaseH_sf"/>
</dbReference>